<dbReference type="PROSITE" id="PS50011">
    <property type="entry name" value="PROTEIN_KINASE_DOM"/>
    <property type="match status" value="1"/>
</dbReference>
<evidence type="ECO:0000259" key="11">
    <source>
        <dbReference type="PROSITE" id="PS50011"/>
    </source>
</evidence>
<dbReference type="PANTHER" id="PTHR48013">
    <property type="entry name" value="DUAL SPECIFICITY MITOGEN-ACTIVATED PROTEIN KINASE KINASE 5-RELATED"/>
    <property type="match status" value="1"/>
</dbReference>
<evidence type="ECO:0000256" key="1">
    <source>
        <dbReference type="ARBA" id="ARBA00022527"/>
    </source>
</evidence>
<dbReference type="InterPro" id="IPR008271">
    <property type="entry name" value="Ser/Thr_kinase_AS"/>
</dbReference>
<accession>A0A0C3P9G5</accession>
<evidence type="ECO:0000256" key="4">
    <source>
        <dbReference type="ARBA" id="ARBA00022741"/>
    </source>
</evidence>
<dbReference type="Gene3D" id="1.10.510.10">
    <property type="entry name" value="Transferase(Phosphotransferase) domain 1"/>
    <property type="match status" value="1"/>
</dbReference>
<evidence type="ECO:0000256" key="2">
    <source>
        <dbReference type="ARBA" id="ARBA00022553"/>
    </source>
</evidence>
<sequence length="502" mass="54422">MSDSQAPSDPTVARPHPTLRNPQASTRTVAGLLANRRPMASTPIPPTLQAKMAAMASRGQRSGVDAAANALQNMSLADRPTHPMLRSAQSAPSAPGRPPGPLGGLAARRAGPRLNVNDIAGGLGLSTPSGGGPSNAGLGGGRPNMDDTPRRSPQATWGTPFSNFGKIVDPSGALNFNGKAILHAKGVDFSNGSSFAINMSQLQLEDELGRGNYGTVKKVLHKPTKVYMAMKEIQLELDDSKLNGIIMELDILHRAAAPEIVDFYGAFFIESCVYYCMEYMDAGSVDKLEGDGIPEPVLGRITSSMVRGLKFLKDDMQIIHRDVKPTNVLVNSKGEVKLCDFGVSGQLERSLAKTNIGCQSYMAPERIKGESQNNIGTYTVSSDVWSLGLSMIEMALGHYPYPPETYANVFAQLTAIVHGAPPELPDDDYSDDARDFVTRCLHRVPEMRATYGELLEHPFLVRNRALDVDMVGWVASAIKLRAARQQQQQEQQKQELEQRQQQ</sequence>
<feature type="compositionally biased region" description="Gly residues" evidence="10">
    <location>
        <begin position="121"/>
        <end position="142"/>
    </location>
</feature>
<reference evidence="12 13" key="1">
    <citation type="journal article" date="2014" name="PLoS Genet.">
        <title>Analysis of the Phlebiopsis gigantea genome, transcriptome and secretome provides insight into its pioneer colonization strategies of wood.</title>
        <authorList>
            <person name="Hori C."/>
            <person name="Ishida T."/>
            <person name="Igarashi K."/>
            <person name="Samejima M."/>
            <person name="Suzuki H."/>
            <person name="Master E."/>
            <person name="Ferreira P."/>
            <person name="Ruiz-Duenas F.J."/>
            <person name="Held B."/>
            <person name="Canessa P."/>
            <person name="Larrondo L.F."/>
            <person name="Schmoll M."/>
            <person name="Druzhinina I.S."/>
            <person name="Kubicek C.P."/>
            <person name="Gaskell J.A."/>
            <person name="Kersten P."/>
            <person name="St John F."/>
            <person name="Glasner J."/>
            <person name="Sabat G."/>
            <person name="Splinter BonDurant S."/>
            <person name="Syed K."/>
            <person name="Yadav J."/>
            <person name="Mgbeahuruike A.C."/>
            <person name="Kovalchuk A."/>
            <person name="Asiegbu F.O."/>
            <person name="Lackner G."/>
            <person name="Hoffmeister D."/>
            <person name="Rencoret J."/>
            <person name="Gutierrez A."/>
            <person name="Sun H."/>
            <person name="Lindquist E."/>
            <person name="Barry K."/>
            <person name="Riley R."/>
            <person name="Grigoriev I.V."/>
            <person name="Henrissat B."/>
            <person name="Kues U."/>
            <person name="Berka R.M."/>
            <person name="Martinez A.T."/>
            <person name="Covert S.F."/>
            <person name="Blanchette R.A."/>
            <person name="Cullen D."/>
        </authorList>
    </citation>
    <scope>NUCLEOTIDE SEQUENCE [LARGE SCALE GENOMIC DNA]</scope>
    <source>
        <strain evidence="12 13">11061_1 CR5-6</strain>
    </source>
</reference>
<dbReference type="GO" id="GO:0004674">
    <property type="term" value="F:protein serine/threonine kinase activity"/>
    <property type="evidence" value="ECO:0007669"/>
    <property type="project" value="UniProtKB-KW"/>
</dbReference>
<dbReference type="GO" id="GO:0071474">
    <property type="term" value="P:cellular hyperosmotic response"/>
    <property type="evidence" value="ECO:0007669"/>
    <property type="project" value="TreeGrafter"/>
</dbReference>
<dbReference type="GO" id="GO:0038066">
    <property type="term" value="P:p38MAPK cascade"/>
    <property type="evidence" value="ECO:0007669"/>
    <property type="project" value="UniProtKB-ARBA"/>
</dbReference>
<dbReference type="GO" id="GO:0032991">
    <property type="term" value="C:protein-containing complex"/>
    <property type="evidence" value="ECO:0007669"/>
    <property type="project" value="UniProtKB-ARBA"/>
</dbReference>
<evidence type="ECO:0000313" key="13">
    <source>
        <dbReference type="Proteomes" id="UP000053257"/>
    </source>
</evidence>
<feature type="domain" description="Protein kinase" evidence="11">
    <location>
        <begin position="202"/>
        <end position="460"/>
    </location>
</feature>
<dbReference type="Pfam" id="PF00069">
    <property type="entry name" value="Pkinase"/>
    <property type="match status" value="1"/>
</dbReference>
<dbReference type="AlphaFoldDB" id="A0A0C3P9G5"/>
<dbReference type="PANTHER" id="PTHR48013:SF25">
    <property type="entry name" value="MAP KINASE KINASE PBS2"/>
    <property type="match status" value="1"/>
</dbReference>
<name>A0A0C3P9G5_PHLG1</name>
<keyword evidence="13" id="KW-1185">Reference proteome</keyword>
<feature type="region of interest" description="Disordered" evidence="10">
    <location>
        <begin position="1"/>
        <end position="25"/>
    </location>
</feature>
<evidence type="ECO:0000256" key="7">
    <source>
        <dbReference type="ARBA" id="ARBA00038035"/>
    </source>
</evidence>
<evidence type="ECO:0000256" key="9">
    <source>
        <dbReference type="PROSITE-ProRule" id="PRU10141"/>
    </source>
</evidence>
<dbReference type="GO" id="GO:0005737">
    <property type="term" value="C:cytoplasm"/>
    <property type="evidence" value="ECO:0007669"/>
    <property type="project" value="UniProtKB-ARBA"/>
</dbReference>
<dbReference type="PROSITE" id="PS00107">
    <property type="entry name" value="PROTEIN_KINASE_ATP"/>
    <property type="match status" value="1"/>
</dbReference>
<evidence type="ECO:0000256" key="10">
    <source>
        <dbReference type="SAM" id="MobiDB-lite"/>
    </source>
</evidence>
<keyword evidence="4 9" id="KW-0547">Nucleotide-binding</keyword>
<dbReference type="InterPro" id="IPR017441">
    <property type="entry name" value="Protein_kinase_ATP_BS"/>
</dbReference>
<dbReference type="EC" id="2.7.12.2" evidence="8"/>
<gene>
    <name evidence="12" type="ORF">PHLGIDRAFT_507666</name>
</gene>
<dbReference type="Gene3D" id="3.30.200.20">
    <property type="entry name" value="Phosphorylase Kinase, domain 1"/>
    <property type="match status" value="1"/>
</dbReference>
<evidence type="ECO:0000256" key="5">
    <source>
        <dbReference type="ARBA" id="ARBA00022777"/>
    </source>
</evidence>
<dbReference type="Proteomes" id="UP000053257">
    <property type="component" value="Unassembled WGS sequence"/>
</dbReference>
<feature type="region of interest" description="Disordered" evidence="10">
    <location>
        <begin position="84"/>
        <end position="161"/>
    </location>
</feature>
<dbReference type="InterPro" id="IPR000719">
    <property type="entry name" value="Prot_kinase_dom"/>
</dbReference>
<comment type="similarity">
    <text evidence="7">Belongs to the protein kinase superfamily. STE Ser/Thr protein kinase family. MAP kinase kinase subfamily.</text>
</comment>
<feature type="compositionally biased region" description="Polar residues" evidence="10">
    <location>
        <begin position="151"/>
        <end position="161"/>
    </location>
</feature>
<dbReference type="SMART" id="SM00220">
    <property type="entry name" value="S_TKc"/>
    <property type="match status" value="1"/>
</dbReference>
<evidence type="ECO:0000256" key="8">
    <source>
        <dbReference type="ARBA" id="ARBA00038999"/>
    </source>
</evidence>
<dbReference type="EMBL" id="KN840833">
    <property type="protein sequence ID" value="KIP01288.1"/>
    <property type="molecule type" value="Genomic_DNA"/>
</dbReference>
<organism evidence="12 13">
    <name type="scientific">Phlebiopsis gigantea (strain 11061_1 CR5-6)</name>
    <name type="common">White-rot fungus</name>
    <name type="synonym">Peniophora gigantea</name>
    <dbReference type="NCBI Taxonomy" id="745531"/>
    <lineage>
        <taxon>Eukaryota</taxon>
        <taxon>Fungi</taxon>
        <taxon>Dikarya</taxon>
        <taxon>Basidiomycota</taxon>
        <taxon>Agaricomycotina</taxon>
        <taxon>Agaricomycetes</taxon>
        <taxon>Polyporales</taxon>
        <taxon>Phanerochaetaceae</taxon>
        <taxon>Phlebiopsis</taxon>
    </lineage>
</organism>
<dbReference type="PROSITE" id="PS00108">
    <property type="entry name" value="PROTEIN_KINASE_ST"/>
    <property type="match status" value="1"/>
</dbReference>
<evidence type="ECO:0000313" key="12">
    <source>
        <dbReference type="EMBL" id="KIP01288.1"/>
    </source>
</evidence>
<keyword evidence="5" id="KW-0418">Kinase</keyword>
<dbReference type="GO" id="GO:0004708">
    <property type="term" value="F:MAP kinase kinase activity"/>
    <property type="evidence" value="ECO:0007669"/>
    <property type="project" value="UniProtKB-EC"/>
</dbReference>
<protein>
    <recommendedName>
        <fullName evidence="8">mitogen-activated protein kinase kinase</fullName>
        <ecNumber evidence="8">2.7.12.2</ecNumber>
    </recommendedName>
</protein>
<dbReference type="HOGENOM" id="CLU_000288_79_3_1"/>
<evidence type="ECO:0000256" key="6">
    <source>
        <dbReference type="ARBA" id="ARBA00022840"/>
    </source>
</evidence>
<evidence type="ECO:0000256" key="3">
    <source>
        <dbReference type="ARBA" id="ARBA00022679"/>
    </source>
</evidence>
<dbReference type="GO" id="GO:0005524">
    <property type="term" value="F:ATP binding"/>
    <property type="evidence" value="ECO:0007669"/>
    <property type="project" value="UniProtKB-UniRule"/>
</dbReference>
<dbReference type="FunFam" id="1.10.510.10:FF:000433">
    <property type="entry name" value="MAP kinase kinase PBS2"/>
    <property type="match status" value="1"/>
</dbReference>
<dbReference type="SUPFAM" id="SSF56112">
    <property type="entry name" value="Protein kinase-like (PK-like)"/>
    <property type="match status" value="1"/>
</dbReference>
<dbReference type="OrthoDB" id="10252354at2759"/>
<dbReference type="STRING" id="745531.A0A0C3P9G5"/>
<dbReference type="InterPro" id="IPR011009">
    <property type="entry name" value="Kinase-like_dom_sf"/>
</dbReference>
<keyword evidence="2" id="KW-0597">Phosphoprotein</keyword>
<dbReference type="FunFam" id="3.30.200.20:FF:000341">
    <property type="entry name" value="MAP kinase kinase PBS2"/>
    <property type="match status" value="1"/>
</dbReference>
<feature type="binding site" evidence="9">
    <location>
        <position position="231"/>
    </location>
    <ligand>
        <name>ATP</name>
        <dbReference type="ChEBI" id="CHEBI:30616"/>
    </ligand>
</feature>
<keyword evidence="6 9" id="KW-0067">ATP-binding</keyword>
<keyword evidence="3" id="KW-0808">Transferase</keyword>
<proteinExistence type="inferred from homology"/>
<feature type="compositionally biased region" description="Low complexity" evidence="10">
    <location>
        <begin position="104"/>
        <end position="114"/>
    </location>
</feature>
<keyword evidence="1" id="KW-0723">Serine/threonine-protein kinase</keyword>